<protein>
    <submittedName>
        <fullName evidence="1">Uncharacterized protein</fullName>
    </submittedName>
</protein>
<accession>A0ACB9PCT5</accession>
<sequence>MVSSMKVEYLSKEMIKPSSPTPENLRLFQLGLIDQITPPNFLSLLLYYPSDSDQVDNLHIIAKMQRLRASLSEVLTHFYTFAGRIKDNTMITCNDEGVVFLEAQVNAFLSDIFEEPDADLVHHFIPIKMEDPLTPTSPLIFVQANIFKCEGLVIAVSFNHKIADIKSVSTFIKAWSAHAFGSMNEAMLPKFLSGTTLHDSPDQSYPITPPVIEFKMTKCVTSRFVFDDSKIKELKTKASSKTVQQPTRFEVVSALIWECSARASRINLGLTNRESMIIRSVNIRKRVVPPIPENSIGNFLGPSIVRLELDEEIVLQQLVIQFRNDLEEFSKSIAEAIHHEGALCKVCELAKEVKIAQNGDDLDLYYCTSWCRMSFYDTDFGWGRPKWISVPSIPVKNSMILTDASDGKGIEAWLTLSEEDMELVRSYKELLEFASLNPRIL</sequence>
<evidence type="ECO:0000313" key="2">
    <source>
        <dbReference type="Proteomes" id="UP000828941"/>
    </source>
</evidence>
<gene>
    <name evidence="1" type="ORF">L6164_012931</name>
</gene>
<evidence type="ECO:0000313" key="1">
    <source>
        <dbReference type="EMBL" id="KAI4345842.1"/>
    </source>
</evidence>
<keyword evidence="2" id="KW-1185">Reference proteome</keyword>
<name>A0ACB9PCT5_BAUVA</name>
<reference evidence="1 2" key="1">
    <citation type="journal article" date="2022" name="DNA Res.">
        <title>Chromosomal-level genome assembly of the orchid tree Bauhinia variegata (Leguminosae; Cercidoideae) supports the allotetraploid origin hypothesis of Bauhinia.</title>
        <authorList>
            <person name="Zhong Y."/>
            <person name="Chen Y."/>
            <person name="Zheng D."/>
            <person name="Pang J."/>
            <person name="Liu Y."/>
            <person name="Luo S."/>
            <person name="Meng S."/>
            <person name="Qian L."/>
            <person name="Wei D."/>
            <person name="Dai S."/>
            <person name="Zhou R."/>
        </authorList>
    </citation>
    <scope>NUCLEOTIDE SEQUENCE [LARGE SCALE GENOMIC DNA]</scope>
    <source>
        <strain evidence="1">BV-YZ2020</strain>
    </source>
</reference>
<proteinExistence type="predicted"/>
<dbReference type="EMBL" id="CM039430">
    <property type="protein sequence ID" value="KAI4345842.1"/>
    <property type="molecule type" value="Genomic_DNA"/>
</dbReference>
<dbReference type="Proteomes" id="UP000828941">
    <property type="component" value="Chromosome 5"/>
</dbReference>
<comment type="caution">
    <text evidence="1">The sequence shown here is derived from an EMBL/GenBank/DDBJ whole genome shotgun (WGS) entry which is preliminary data.</text>
</comment>
<organism evidence="1 2">
    <name type="scientific">Bauhinia variegata</name>
    <name type="common">Purple orchid tree</name>
    <name type="synonym">Phanera variegata</name>
    <dbReference type="NCBI Taxonomy" id="167791"/>
    <lineage>
        <taxon>Eukaryota</taxon>
        <taxon>Viridiplantae</taxon>
        <taxon>Streptophyta</taxon>
        <taxon>Embryophyta</taxon>
        <taxon>Tracheophyta</taxon>
        <taxon>Spermatophyta</taxon>
        <taxon>Magnoliopsida</taxon>
        <taxon>eudicotyledons</taxon>
        <taxon>Gunneridae</taxon>
        <taxon>Pentapetalae</taxon>
        <taxon>rosids</taxon>
        <taxon>fabids</taxon>
        <taxon>Fabales</taxon>
        <taxon>Fabaceae</taxon>
        <taxon>Cercidoideae</taxon>
        <taxon>Cercideae</taxon>
        <taxon>Bauhiniinae</taxon>
        <taxon>Bauhinia</taxon>
    </lineage>
</organism>